<evidence type="ECO:0000259" key="6">
    <source>
        <dbReference type="PROSITE" id="PS51296"/>
    </source>
</evidence>
<dbReference type="SUPFAM" id="SSF55961">
    <property type="entry name" value="Bet v1-like"/>
    <property type="match status" value="1"/>
</dbReference>
<evidence type="ECO:0000313" key="8">
    <source>
        <dbReference type="Proteomes" id="UP000613011"/>
    </source>
</evidence>
<keyword evidence="8" id="KW-1185">Reference proteome</keyword>
<evidence type="ECO:0000256" key="5">
    <source>
        <dbReference type="ARBA" id="ARBA00023014"/>
    </source>
</evidence>
<evidence type="ECO:0000256" key="3">
    <source>
        <dbReference type="ARBA" id="ARBA00023002"/>
    </source>
</evidence>
<keyword evidence="7" id="KW-0223">Dioxygenase</keyword>
<dbReference type="Pfam" id="PF19112">
    <property type="entry name" value="VanA_C"/>
    <property type="match status" value="1"/>
</dbReference>
<dbReference type="PROSITE" id="PS51296">
    <property type="entry name" value="RIESKE"/>
    <property type="match status" value="1"/>
</dbReference>
<dbReference type="EMBL" id="JAEQNA010000005">
    <property type="protein sequence ID" value="MBL0421476.1"/>
    <property type="molecule type" value="Genomic_DNA"/>
</dbReference>
<dbReference type="InterPro" id="IPR050584">
    <property type="entry name" value="Cholesterol_7-desaturase"/>
</dbReference>
<dbReference type="RefSeq" id="WP_201684557.1">
    <property type="nucleotide sequence ID" value="NZ_JAEQNA010000005.1"/>
</dbReference>
<evidence type="ECO:0000256" key="2">
    <source>
        <dbReference type="ARBA" id="ARBA00022723"/>
    </source>
</evidence>
<organism evidence="7 8">
    <name type="scientific">Ramlibacter aurantiacus</name>
    <dbReference type="NCBI Taxonomy" id="2801330"/>
    <lineage>
        <taxon>Bacteria</taxon>
        <taxon>Pseudomonadati</taxon>
        <taxon>Pseudomonadota</taxon>
        <taxon>Betaproteobacteria</taxon>
        <taxon>Burkholderiales</taxon>
        <taxon>Comamonadaceae</taxon>
        <taxon>Ramlibacter</taxon>
    </lineage>
</organism>
<dbReference type="CDD" id="cd08878">
    <property type="entry name" value="RHO_alpha_C_DMO-like"/>
    <property type="match status" value="1"/>
</dbReference>
<dbReference type="Proteomes" id="UP000613011">
    <property type="component" value="Unassembled WGS sequence"/>
</dbReference>
<evidence type="ECO:0000256" key="4">
    <source>
        <dbReference type="ARBA" id="ARBA00023004"/>
    </source>
</evidence>
<gene>
    <name evidence="7" type="ORF">JI739_14050</name>
</gene>
<sequence length="342" mass="38386">MSNAYLRNTWYVAGWSDELAGGQLARRLLDQPILFFRRADGAVAALADRCPHRFVPLRMGKRHGDVIECAYHGLRFDASGRCVLSPNNEQIPKAARVRSYPVIERHGLLFVWMGDTDRADAALVPDFGFMDDPAFATTHGYIHGKSGYLLMVDNILDLSHTQYLHADTLGCEALARARSEVVEHERSVDVRRTMRNSIQAPLTAASRGFADRPADAYMDTRWYPPSYLQMETCLAEPGTPRSQGKTSFALHLITPETASTNHYFWANARAFATDDESLSRRIQEGFAHAFEFEDKPILEAQQESMDGADFWSLQPVLLASDAPAVRVRRRLDRMIAEEAGPP</sequence>
<dbReference type="Pfam" id="PF00355">
    <property type="entry name" value="Rieske"/>
    <property type="match status" value="1"/>
</dbReference>
<dbReference type="SUPFAM" id="SSF50022">
    <property type="entry name" value="ISP domain"/>
    <property type="match status" value="1"/>
</dbReference>
<dbReference type="PANTHER" id="PTHR21266:SF60">
    <property type="entry name" value="3-KETOSTEROID-9-ALPHA-MONOOXYGENASE, OXYGENASE COMPONENT"/>
    <property type="match status" value="1"/>
</dbReference>
<dbReference type="InterPro" id="IPR036922">
    <property type="entry name" value="Rieske_2Fe-2S_sf"/>
</dbReference>
<dbReference type="InterPro" id="IPR017941">
    <property type="entry name" value="Rieske_2Fe-2S"/>
</dbReference>
<dbReference type="AlphaFoldDB" id="A0A937D7Z0"/>
<evidence type="ECO:0000256" key="1">
    <source>
        <dbReference type="ARBA" id="ARBA00022714"/>
    </source>
</evidence>
<dbReference type="Gene3D" id="3.90.380.10">
    <property type="entry name" value="Naphthalene 1,2-dioxygenase Alpha Subunit, Chain A, domain 1"/>
    <property type="match status" value="1"/>
</dbReference>
<keyword evidence="3" id="KW-0560">Oxidoreductase</keyword>
<evidence type="ECO:0000313" key="7">
    <source>
        <dbReference type="EMBL" id="MBL0421476.1"/>
    </source>
</evidence>
<keyword evidence="2" id="KW-0479">Metal-binding</keyword>
<protein>
    <submittedName>
        <fullName evidence="7">Aromatic ring-hydroxylating dioxygenase subunit alpha</fullName>
    </submittedName>
</protein>
<feature type="domain" description="Rieske" evidence="6">
    <location>
        <begin position="10"/>
        <end position="111"/>
    </location>
</feature>
<keyword evidence="4" id="KW-0408">Iron</keyword>
<accession>A0A937D7Z0</accession>
<dbReference type="Gene3D" id="2.102.10.10">
    <property type="entry name" value="Rieske [2Fe-2S] iron-sulphur domain"/>
    <property type="match status" value="1"/>
</dbReference>
<dbReference type="GO" id="GO:0051213">
    <property type="term" value="F:dioxygenase activity"/>
    <property type="evidence" value="ECO:0007669"/>
    <property type="project" value="UniProtKB-KW"/>
</dbReference>
<reference evidence="7" key="1">
    <citation type="submission" date="2021-01" db="EMBL/GenBank/DDBJ databases">
        <title>Ramlibacter sp. strain AW1 16S ribosomal RNA gene Genome sequencing and assembly.</title>
        <authorList>
            <person name="Kang M."/>
        </authorList>
    </citation>
    <scope>NUCLEOTIDE SEQUENCE</scope>
    <source>
        <strain evidence="7">AW1</strain>
    </source>
</reference>
<dbReference type="PANTHER" id="PTHR21266">
    <property type="entry name" value="IRON-SULFUR DOMAIN CONTAINING PROTEIN"/>
    <property type="match status" value="1"/>
</dbReference>
<name>A0A937D7Z0_9BURK</name>
<keyword evidence="1" id="KW-0001">2Fe-2S</keyword>
<dbReference type="GO" id="GO:0051537">
    <property type="term" value="F:2 iron, 2 sulfur cluster binding"/>
    <property type="evidence" value="ECO:0007669"/>
    <property type="project" value="UniProtKB-KW"/>
</dbReference>
<keyword evidence="5" id="KW-0411">Iron-sulfur</keyword>
<proteinExistence type="predicted"/>
<dbReference type="GO" id="GO:0046872">
    <property type="term" value="F:metal ion binding"/>
    <property type="evidence" value="ECO:0007669"/>
    <property type="project" value="UniProtKB-KW"/>
</dbReference>
<comment type="caution">
    <text evidence="7">The sequence shown here is derived from an EMBL/GenBank/DDBJ whole genome shotgun (WGS) entry which is preliminary data.</text>
</comment>
<dbReference type="InterPro" id="IPR044043">
    <property type="entry name" value="VanA_C_cat"/>
</dbReference>